<comment type="caution">
    <text evidence="1">The sequence shown here is derived from an EMBL/GenBank/DDBJ whole genome shotgun (WGS) entry which is preliminary data.</text>
</comment>
<name>X1QFF7_9ZZZZ</name>
<feature type="non-terminal residue" evidence="1">
    <location>
        <position position="1"/>
    </location>
</feature>
<proteinExistence type="predicted"/>
<evidence type="ECO:0000313" key="1">
    <source>
        <dbReference type="EMBL" id="GAI41994.1"/>
    </source>
</evidence>
<accession>X1QFF7</accession>
<gene>
    <name evidence="1" type="ORF">S06H3_41004</name>
</gene>
<organism evidence="1">
    <name type="scientific">marine sediment metagenome</name>
    <dbReference type="NCBI Taxonomy" id="412755"/>
    <lineage>
        <taxon>unclassified sequences</taxon>
        <taxon>metagenomes</taxon>
        <taxon>ecological metagenomes</taxon>
    </lineage>
</organism>
<dbReference type="EMBL" id="BARV01025216">
    <property type="protein sequence ID" value="GAI41994.1"/>
    <property type="molecule type" value="Genomic_DNA"/>
</dbReference>
<dbReference type="AlphaFoldDB" id="X1QFF7"/>
<reference evidence="1" key="1">
    <citation type="journal article" date="2014" name="Front. Microbiol.">
        <title>High frequency of phylogenetically diverse reductive dehalogenase-homologous genes in deep subseafloor sedimentary metagenomes.</title>
        <authorList>
            <person name="Kawai M."/>
            <person name="Futagami T."/>
            <person name="Toyoda A."/>
            <person name="Takaki Y."/>
            <person name="Nishi S."/>
            <person name="Hori S."/>
            <person name="Arai W."/>
            <person name="Tsubouchi T."/>
            <person name="Morono Y."/>
            <person name="Uchiyama I."/>
            <person name="Ito T."/>
            <person name="Fujiyama A."/>
            <person name="Inagaki F."/>
            <person name="Takami H."/>
        </authorList>
    </citation>
    <scope>NUCLEOTIDE SEQUENCE</scope>
    <source>
        <strain evidence="1">Expedition CK06-06</strain>
    </source>
</reference>
<protein>
    <submittedName>
        <fullName evidence="1">Uncharacterized protein</fullName>
    </submittedName>
</protein>
<sequence length="171" mass="19155">PSFINSEENVTLTLAKFLDKNNWEIVACHPPGGHTSFSILDGRRSKGGYMPDIVAIQQDKNKNAVPIVVIAECKDTYNKSDKDIKKLKNLSETHAEWIGFRLQNHLNRSLWIKEWKSKLQKVIGVGNINNIGIIQKDLIENPNLIIVNAGKVPIQIFIGKNAPAKNLFSNS</sequence>